<dbReference type="GO" id="GO:0016020">
    <property type="term" value="C:membrane"/>
    <property type="evidence" value="ECO:0007669"/>
    <property type="project" value="UniProtKB-SubCell"/>
</dbReference>
<dbReference type="EMBL" id="HBIR01029248">
    <property type="protein sequence ID" value="CAE0557815.1"/>
    <property type="molecule type" value="Transcribed_RNA"/>
</dbReference>
<sequence>MDEDELSRLHRSSVYLDSQAHMAKIFSKDPQSWPGAIKIQNAWRGYRARKSLPLRINESLHLGYELFVMKKRLYRRKMLVGFFKHVVFMLLLSVVVWLQLGQTIHNRHELEHTVDEMVQSLETPEGLGFNSVSEVGDAWQWVRRGLFTKIANADELNHVYVRTYNLLVGSIRLETTRVSSSSCSWPDSLPRAYRLQSIPPDCYGKGGGEDSPYGPSHDPRRYQASERHGETRYVVDLGVDPKFAALRLQELATSNFLSKNTRTLTISFLLYNHALPMLCYTRLKLFLHPTGRIEHRSLSHAVSVQAYMDQHYWVQAILEVILLLWTFFQAYGLLARLVNRFAKPPKPVGFVGGAKAASVQRRTLSLYWILGVLRVCCTFIFMMYWIVLYEDGSRDLDLSVTRHYELERVTELLSLHEKFAVITILLSLITLLEFFDVSDRLAIISRTIRQVGADLPAFFFLFIVFWFTLAFIGFLLYGHSLIEFSYYGTAINTCWDIMLGNFVFSQLEPAYDPDDWFAAVAAVCFFYSNLVLMLLLLFNMLIAIFMDAFARIKADSESKANALITYNMGPLWKDALQAGKLRLRYALLRIRGRTDVLLPWTESRWMRDTRLVAETRYAIGQRVHVVRLSTFISNLRALPTSKGEDVTAQVKLRFGHRRFIAPPKIDRPFDESTYKRMIEDDIRRVESFTGETAKIVRNLSALLESNGTDHRVTGAPCSNDTSSQVSRASSAGVSKG</sequence>
<evidence type="ECO:0000256" key="6">
    <source>
        <dbReference type="SAM" id="MobiDB-lite"/>
    </source>
</evidence>
<dbReference type="InterPro" id="IPR013122">
    <property type="entry name" value="PKD1_2_channel"/>
</dbReference>
<dbReference type="PROSITE" id="PS50096">
    <property type="entry name" value="IQ"/>
    <property type="match status" value="1"/>
</dbReference>
<evidence type="ECO:0000256" key="2">
    <source>
        <dbReference type="ARBA" id="ARBA00007200"/>
    </source>
</evidence>
<evidence type="ECO:0000256" key="4">
    <source>
        <dbReference type="ARBA" id="ARBA00022989"/>
    </source>
</evidence>
<keyword evidence="5 7" id="KW-0472">Membrane</keyword>
<evidence type="ECO:0000256" key="1">
    <source>
        <dbReference type="ARBA" id="ARBA00004141"/>
    </source>
</evidence>
<feature type="transmembrane region" description="Helical" evidence="7">
    <location>
        <begin position="365"/>
        <end position="387"/>
    </location>
</feature>
<feature type="transmembrane region" description="Helical" evidence="7">
    <location>
        <begin position="312"/>
        <end position="334"/>
    </location>
</feature>
<dbReference type="AlphaFoldDB" id="A0A7S3SLB2"/>
<proteinExistence type="inferred from homology"/>
<feature type="transmembrane region" description="Helical" evidence="7">
    <location>
        <begin position="458"/>
        <end position="478"/>
    </location>
</feature>
<dbReference type="Pfam" id="PF20519">
    <property type="entry name" value="Polycystin_dom"/>
    <property type="match status" value="1"/>
</dbReference>
<dbReference type="Pfam" id="PF08016">
    <property type="entry name" value="PKD_channel"/>
    <property type="match status" value="1"/>
</dbReference>
<feature type="region of interest" description="Disordered" evidence="6">
    <location>
        <begin position="204"/>
        <end position="227"/>
    </location>
</feature>
<keyword evidence="3 7" id="KW-0812">Transmembrane</keyword>
<evidence type="ECO:0000313" key="10">
    <source>
        <dbReference type="EMBL" id="CAE0557815.1"/>
    </source>
</evidence>
<dbReference type="InterPro" id="IPR000048">
    <property type="entry name" value="IQ_motif_EF-hand-BS"/>
</dbReference>
<evidence type="ECO:0000256" key="5">
    <source>
        <dbReference type="ARBA" id="ARBA00023136"/>
    </source>
</evidence>
<comment type="similarity">
    <text evidence="2">Belongs to the polycystin family.</text>
</comment>
<organism evidence="10">
    <name type="scientific">Emiliania huxleyi</name>
    <name type="common">Coccolithophore</name>
    <name type="synonym">Pontosphaera huxleyi</name>
    <dbReference type="NCBI Taxonomy" id="2903"/>
    <lineage>
        <taxon>Eukaryota</taxon>
        <taxon>Haptista</taxon>
        <taxon>Haptophyta</taxon>
        <taxon>Prymnesiophyceae</taxon>
        <taxon>Isochrysidales</taxon>
        <taxon>Noelaerhabdaceae</taxon>
        <taxon>Emiliania</taxon>
    </lineage>
</organism>
<feature type="domain" description="Polycystin" evidence="9">
    <location>
        <begin position="128"/>
        <end position="294"/>
    </location>
</feature>
<feature type="domain" description="Polycystin cation channel PKD1/PKD2" evidence="8">
    <location>
        <begin position="365"/>
        <end position="551"/>
    </location>
</feature>
<dbReference type="PANTHER" id="PTHR10877:SF183">
    <property type="entry name" value="AT14535P-RELATED"/>
    <property type="match status" value="1"/>
</dbReference>
<reference evidence="10" key="1">
    <citation type="submission" date="2021-01" db="EMBL/GenBank/DDBJ databases">
        <authorList>
            <person name="Corre E."/>
            <person name="Pelletier E."/>
            <person name="Niang G."/>
            <person name="Scheremetjew M."/>
            <person name="Finn R."/>
            <person name="Kale V."/>
            <person name="Holt S."/>
            <person name="Cochrane G."/>
            <person name="Meng A."/>
            <person name="Brown T."/>
            <person name="Cohen L."/>
        </authorList>
    </citation>
    <scope>NUCLEOTIDE SEQUENCE</scope>
    <source>
        <strain evidence="10">379</strain>
    </source>
</reference>
<dbReference type="InterPro" id="IPR051223">
    <property type="entry name" value="Polycystin"/>
</dbReference>
<feature type="transmembrane region" description="Helical" evidence="7">
    <location>
        <begin position="419"/>
        <end position="437"/>
    </location>
</feature>
<feature type="transmembrane region" description="Helical" evidence="7">
    <location>
        <begin position="516"/>
        <end position="546"/>
    </location>
</feature>
<evidence type="ECO:0000256" key="3">
    <source>
        <dbReference type="ARBA" id="ARBA00022692"/>
    </source>
</evidence>
<evidence type="ECO:0008006" key="11">
    <source>
        <dbReference type="Google" id="ProtNLM"/>
    </source>
</evidence>
<keyword evidence="4 7" id="KW-1133">Transmembrane helix</keyword>
<name>A0A7S3SLB2_EMIHU</name>
<dbReference type="Gene3D" id="1.10.287.70">
    <property type="match status" value="1"/>
</dbReference>
<dbReference type="PANTHER" id="PTHR10877">
    <property type="entry name" value="POLYCYSTIN FAMILY MEMBER"/>
    <property type="match status" value="1"/>
</dbReference>
<comment type="subcellular location">
    <subcellularLocation>
        <location evidence="1">Membrane</location>
        <topology evidence="1">Multi-pass membrane protein</topology>
    </subcellularLocation>
</comment>
<evidence type="ECO:0000259" key="9">
    <source>
        <dbReference type="Pfam" id="PF20519"/>
    </source>
</evidence>
<dbReference type="CDD" id="cd23767">
    <property type="entry name" value="IQCD"/>
    <property type="match status" value="1"/>
</dbReference>
<accession>A0A7S3SLB2</accession>
<evidence type="ECO:0000256" key="7">
    <source>
        <dbReference type="SAM" id="Phobius"/>
    </source>
</evidence>
<feature type="compositionally biased region" description="Basic and acidic residues" evidence="6">
    <location>
        <begin position="217"/>
        <end position="227"/>
    </location>
</feature>
<dbReference type="Pfam" id="PF00612">
    <property type="entry name" value="IQ"/>
    <property type="match status" value="1"/>
</dbReference>
<feature type="region of interest" description="Disordered" evidence="6">
    <location>
        <begin position="707"/>
        <end position="736"/>
    </location>
</feature>
<feature type="compositionally biased region" description="Polar residues" evidence="6">
    <location>
        <begin position="716"/>
        <end position="736"/>
    </location>
</feature>
<protein>
    <recommendedName>
        <fullName evidence="11">Polycystin cation channel PKD1/PKD2 domain-containing protein</fullName>
    </recommendedName>
</protein>
<evidence type="ECO:0000259" key="8">
    <source>
        <dbReference type="Pfam" id="PF08016"/>
    </source>
</evidence>
<dbReference type="InterPro" id="IPR046791">
    <property type="entry name" value="Polycystin_dom"/>
</dbReference>
<feature type="transmembrane region" description="Helical" evidence="7">
    <location>
        <begin position="79"/>
        <end position="100"/>
    </location>
</feature>
<gene>
    <name evidence="10" type="ORF">EHUX00137_LOCUS22605</name>
</gene>